<sequence length="685" mass="75513">MRWLLTALLFSSYISVAIAAKKASTDLVWPKEFSFENKQAITMFQPQVDSLQEGMVTATSAFRFSRDKKEYFGSFRIQGKALINKETNVVTLSNIKISNVQLPAGKFDVQELQRQIEEIFAGKQYQVSYQSLIKNRDVQVSEGDRPAPDIKNVVPNFIYITRPGILVMVSGDPVWGESKGAKEVKRVINTSALIMHEDKKEYYIWGIGRWFSAPELMGPYKVAKAPGSKFVIIKDDLVKNKKIDPMDGKTSDGKSIYAPSVIPDIYISTKPAELLQSEGEPKFQAVQKTGLLYMANSPNSIFLDSNTQDYFVLVTGRWFTAKNLKSGPWSYVSGRDLPKDFAKIPTTSPVAEVLVSVPGSPQSKEAQIVSKIPQMAEVKKDLKPKNIECDGAQKWAAIAGTNLKFAENCNTPIIQVTEKQFYAVQDGVWFTSSSGAGPWSVAVVVPDDIYKMPSSSPIYYVTYVHIYGVSDDSVTVGYTPGYHGTFVSADGTIVYGTGYVYPSYISESAWYPAPATYGFGVGYGWGYSDGFYMGYSMGSIMYPWGWGSCCWGGIYVNISVTNVYHNWGTHTVVTGSGGRGFNVNTVGNTKFVRGHGSNEIYAGHDGQVYRRNPDGQWQQYQGPGAWEDVNRGNTGQLENLHQTRSAEPVRQPSSMAERPAASQPDRLRGGGARASGGFRGGGGRR</sequence>
<feature type="chain" id="PRO_5046589365" description="Carbohydrate-binding family V/XII" evidence="2">
    <location>
        <begin position="20"/>
        <end position="685"/>
    </location>
</feature>
<feature type="compositionally biased region" description="Polar residues" evidence="1">
    <location>
        <begin position="631"/>
        <end position="645"/>
    </location>
</feature>
<evidence type="ECO:0008006" key="5">
    <source>
        <dbReference type="Google" id="ProtNLM"/>
    </source>
</evidence>
<gene>
    <name evidence="3" type="ORF">NWE73_02995</name>
</gene>
<feature type="signal peptide" evidence="2">
    <location>
        <begin position="1"/>
        <end position="19"/>
    </location>
</feature>
<protein>
    <recommendedName>
        <fullName evidence="5">Carbohydrate-binding family V/XII</fullName>
    </recommendedName>
</protein>
<dbReference type="RefSeq" id="WP_277576788.1">
    <property type="nucleotide sequence ID" value="NZ_JANRMI010000001.1"/>
</dbReference>
<dbReference type="EMBL" id="JANRMI010000001">
    <property type="protein sequence ID" value="MDG0815312.1"/>
    <property type="molecule type" value="Genomic_DNA"/>
</dbReference>
<reference evidence="3" key="1">
    <citation type="submission" date="2022-08" db="EMBL/GenBank/DDBJ databases">
        <title>Novel Bdellovibrio Species Isolated from Svalbard: Designation Bdellovibrio svalbardensis.</title>
        <authorList>
            <person name="Mitchell R.J."/>
            <person name="Choi S.Y."/>
        </authorList>
    </citation>
    <scope>NUCLEOTIDE SEQUENCE</scope>
    <source>
        <strain evidence="3">PAP01</strain>
    </source>
</reference>
<comment type="caution">
    <text evidence="3">The sequence shown here is derived from an EMBL/GenBank/DDBJ whole genome shotgun (WGS) entry which is preliminary data.</text>
</comment>
<name>A0ABT6DFR8_9BACT</name>
<feature type="compositionally biased region" description="Gly residues" evidence="1">
    <location>
        <begin position="669"/>
        <end position="685"/>
    </location>
</feature>
<organism evidence="3 4">
    <name type="scientific">Bdellovibrio svalbardensis</name>
    <dbReference type="NCBI Taxonomy" id="2972972"/>
    <lineage>
        <taxon>Bacteria</taxon>
        <taxon>Pseudomonadati</taxon>
        <taxon>Bdellovibrionota</taxon>
        <taxon>Bdellovibrionia</taxon>
        <taxon>Bdellovibrionales</taxon>
        <taxon>Pseudobdellovibrionaceae</taxon>
        <taxon>Bdellovibrio</taxon>
    </lineage>
</organism>
<evidence type="ECO:0000313" key="3">
    <source>
        <dbReference type="EMBL" id="MDG0815312.1"/>
    </source>
</evidence>
<evidence type="ECO:0000256" key="1">
    <source>
        <dbReference type="SAM" id="MobiDB-lite"/>
    </source>
</evidence>
<keyword evidence="4" id="KW-1185">Reference proteome</keyword>
<proteinExistence type="predicted"/>
<keyword evidence="2" id="KW-0732">Signal</keyword>
<evidence type="ECO:0000313" key="4">
    <source>
        <dbReference type="Proteomes" id="UP001152321"/>
    </source>
</evidence>
<evidence type="ECO:0000256" key="2">
    <source>
        <dbReference type="SAM" id="SignalP"/>
    </source>
</evidence>
<dbReference type="Proteomes" id="UP001152321">
    <property type="component" value="Unassembled WGS sequence"/>
</dbReference>
<accession>A0ABT6DFR8</accession>
<feature type="region of interest" description="Disordered" evidence="1">
    <location>
        <begin position="612"/>
        <end position="685"/>
    </location>
</feature>